<reference evidence="2" key="1">
    <citation type="submission" date="2024-03" db="EMBL/GenBank/DDBJ databases">
        <title>Diverse circular DNA viruses in blood, oral, and fecal samples of captive lemurs.</title>
        <authorList>
            <person name="Paietta E.N."/>
            <person name="Kraberger S."/>
            <person name="Lund M.C."/>
            <person name="Custer J.M."/>
            <person name="Vargas K.M."/>
            <person name="Ehmke E.E."/>
            <person name="Yoder A.D."/>
            <person name="Varsani A."/>
        </authorList>
    </citation>
    <scope>NUCLEOTIDE SEQUENCE</scope>
    <source>
        <strain evidence="2">Duke_24FF_956</strain>
    </source>
</reference>
<organism evidence="2">
    <name type="scientific">Dulem virus 225</name>
    <dbReference type="NCBI Taxonomy" id="3145702"/>
    <lineage>
        <taxon>Viruses</taxon>
        <taxon>Monodnaviria</taxon>
        <taxon>Sangervirae</taxon>
        <taxon>Phixviricota</taxon>
        <taxon>Malgrandaviricetes</taxon>
        <taxon>Petitvirales</taxon>
        <taxon>Microviridae</taxon>
        <taxon>Microvirus</taxon>
    </lineage>
</organism>
<name>A0AAU8AXH7_9VIRU</name>
<accession>A0AAU8AXH7</accession>
<sequence>MACSHPIWIRNRRYFRKDAPFREYSDYAKSSLALAPWDISRQWLMVPCGKCEDCLRRLRNDWFVRLERELARCKAENQQAIFITITISPEYYEEALRDPARFIRRWNERVRHKIGHSFKHAFFQEFGTHPETGQYPRLHFHGFLFGTNVLYNEIRSVVRDLGFVWLAKGTHKRARYVVKYVTKQIKFDPTQISDQNLLIDGKLTPLARVLEHRRYTRKFVSAGVGDYLGGRCAPSASVSSWDYTNFKTGVTYSYAIPRYYNRYLQSSDQIIRAVRSSDAYSRFSKSRLVRHVVSLCVQRFFSSSALSSRETYSWEMKKFREFASAGPIPAMDPPTWLDRDVIESWYDFYGLSLT</sequence>
<dbReference type="EMBL" id="PP511490">
    <property type="protein sequence ID" value="XCD04660.1"/>
    <property type="molecule type" value="Genomic_DNA"/>
</dbReference>
<feature type="domain" description="Replication-associated protein ORF2/G2P" evidence="1">
    <location>
        <begin position="81"/>
        <end position="184"/>
    </location>
</feature>
<dbReference type="InterPro" id="IPR056906">
    <property type="entry name" value="ORF2/G2P_dom"/>
</dbReference>
<proteinExistence type="predicted"/>
<dbReference type="Pfam" id="PF23343">
    <property type="entry name" value="REP_ORF2-G2P"/>
    <property type="match status" value="1"/>
</dbReference>
<evidence type="ECO:0000313" key="2">
    <source>
        <dbReference type="EMBL" id="XCD04660.1"/>
    </source>
</evidence>
<evidence type="ECO:0000259" key="1">
    <source>
        <dbReference type="Pfam" id="PF23343"/>
    </source>
</evidence>
<protein>
    <submittedName>
        <fullName evidence="2">Replication initiator protein</fullName>
    </submittedName>
</protein>